<dbReference type="HAMAP" id="MF_01848">
    <property type="entry name" value="23SrRNA_methyltr_F"/>
    <property type="match status" value="1"/>
</dbReference>
<keyword evidence="7" id="KW-1185">Reference proteome</keyword>
<dbReference type="GO" id="GO:0052907">
    <property type="term" value="F:23S rRNA (adenine(1618)-N(6))-methyltransferase activity"/>
    <property type="evidence" value="ECO:0007669"/>
    <property type="project" value="UniProtKB-EC"/>
</dbReference>
<dbReference type="GO" id="GO:0005737">
    <property type="term" value="C:cytoplasm"/>
    <property type="evidence" value="ECO:0007669"/>
    <property type="project" value="InterPro"/>
</dbReference>
<dbReference type="InterPro" id="IPR010286">
    <property type="entry name" value="METTL16/RlmF"/>
</dbReference>
<evidence type="ECO:0000313" key="7">
    <source>
        <dbReference type="Proteomes" id="UP000587760"/>
    </source>
</evidence>
<dbReference type="InterPro" id="IPR016909">
    <property type="entry name" value="rRNA_lsu_MeTfrase_F"/>
</dbReference>
<dbReference type="SUPFAM" id="SSF53335">
    <property type="entry name" value="S-adenosyl-L-methionine-dependent methyltransferases"/>
    <property type="match status" value="1"/>
</dbReference>
<dbReference type="RefSeq" id="WP_184746749.1">
    <property type="nucleotide sequence ID" value="NZ_JACHGJ010000003.1"/>
</dbReference>
<dbReference type="AlphaFoldDB" id="A0A841RBV2"/>
<evidence type="ECO:0000256" key="1">
    <source>
        <dbReference type="ARBA" id="ARBA00022490"/>
    </source>
</evidence>
<keyword evidence="3 6" id="KW-0489">Methyltransferase</keyword>
<dbReference type="Pfam" id="PF05971">
    <property type="entry name" value="Methyltransf_10"/>
    <property type="match status" value="1"/>
</dbReference>
<evidence type="ECO:0000256" key="3">
    <source>
        <dbReference type="ARBA" id="ARBA00022603"/>
    </source>
</evidence>
<accession>A0A841RBV2</accession>
<sequence length="310" mass="35036">MADLHERNPHSGLYDFDALVKSLPELEQAVVSNPTGEKTIDFSDARSVFLLNKALVRYYYKVENWQIPEGYLCPAVPGRADHIHYAADLLGEYTGGDIPRGRKVHVLDTGTGAGCIYPVIGCGAFGWKFTASEIDPLSLKMSRLIVQTNPSISKLVKVKQQKQKQFIFRNIIEERDFFDLTVCNPPFFASQKEAVEANREKWRKMTGEESPGNLNFGGMENELWYPGGEAAFIGKMIRESAEFADQVNWFTSLVSRKENLAILEKQLSREKTAAFKTISMSQGNKNSRLLAWTFMSESRRQSLADKYKKA</sequence>
<evidence type="ECO:0000256" key="4">
    <source>
        <dbReference type="ARBA" id="ARBA00022679"/>
    </source>
</evidence>
<dbReference type="EMBL" id="JACHGJ010000003">
    <property type="protein sequence ID" value="MBB6480490.1"/>
    <property type="molecule type" value="Genomic_DNA"/>
</dbReference>
<organism evidence="6 7">
    <name type="scientific">Spirochaeta isovalerica</name>
    <dbReference type="NCBI Taxonomy" id="150"/>
    <lineage>
        <taxon>Bacteria</taxon>
        <taxon>Pseudomonadati</taxon>
        <taxon>Spirochaetota</taxon>
        <taxon>Spirochaetia</taxon>
        <taxon>Spirochaetales</taxon>
        <taxon>Spirochaetaceae</taxon>
        <taxon>Spirochaeta</taxon>
    </lineage>
</organism>
<name>A0A841RBV2_9SPIO</name>
<reference evidence="6 7" key="1">
    <citation type="submission" date="2020-08" db="EMBL/GenBank/DDBJ databases">
        <title>Genomic Encyclopedia of Type Strains, Phase IV (KMG-IV): sequencing the most valuable type-strain genomes for metagenomic binning, comparative biology and taxonomic classification.</title>
        <authorList>
            <person name="Goeker M."/>
        </authorList>
    </citation>
    <scope>NUCLEOTIDE SEQUENCE [LARGE SCALE GENOMIC DNA]</scope>
    <source>
        <strain evidence="6 7">DSM 2461</strain>
    </source>
</reference>
<keyword evidence="4 6" id="KW-0808">Transferase</keyword>
<comment type="caution">
    <text evidence="6">The sequence shown here is derived from an EMBL/GenBank/DDBJ whole genome shotgun (WGS) entry which is preliminary data.</text>
</comment>
<keyword evidence="1" id="KW-0963">Cytoplasm</keyword>
<dbReference type="PANTHER" id="PTHR13393:SF0">
    <property type="entry name" value="RNA N6-ADENOSINE-METHYLTRANSFERASE METTL16"/>
    <property type="match status" value="1"/>
</dbReference>
<evidence type="ECO:0000256" key="5">
    <source>
        <dbReference type="ARBA" id="ARBA00022691"/>
    </source>
</evidence>
<dbReference type="PIRSF" id="PIRSF029038">
    <property type="entry name" value="Mtase_YbiN_prd"/>
    <property type="match status" value="1"/>
</dbReference>
<protein>
    <submittedName>
        <fullName evidence="6">23S rRNA (Adenine1618-N6)-methyltransferase</fullName>
        <ecNumber evidence="6">2.1.1.181</ecNumber>
    </submittedName>
</protein>
<dbReference type="Gene3D" id="3.40.50.150">
    <property type="entry name" value="Vaccinia Virus protein VP39"/>
    <property type="match status" value="1"/>
</dbReference>
<gene>
    <name evidence="6" type="ORF">HNR50_002153</name>
</gene>
<keyword evidence="2" id="KW-0698">rRNA processing</keyword>
<dbReference type="Proteomes" id="UP000587760">
    <property type="component" value="Unassembled WGS sequence"/>
</dbReference>
<dbReference type="GO" id="GO:0070475">
    <property type="term" value="P:rRNA base methylation"/>
    <property type="evidence" value="ECO:0007669"/>
    <property type="project" value="TreeGrafter"/>
</dbReference>
<keyword evidence="5" id="KW-0949">S-adenosyl-L-methionine</keyword>
<dbReference type="EC" id="2.1.1.181" evidence="6"/>
<dbReference type="InterPro" id="IPR029063">
    <property type="entry name" value="SAM-dependent_MTases_sf"/>
</dbReference>
<dbReference type="PANTHER" id="PTHR13393">
    <property type="entry name" value="SAM-DEPENDENT METHYLTRANSFERASE"/>
    <property type="match status" value="1"/>
</dbReference>
<dbReference type="NCBIfam" id="NF008725">
    <property type="entry name" value="PRK11727.1"/>
    <property type="match status" value="1"/>
</dbReference>
<evidence type="ECO:0000256" key="2">
    <source>
        <dbReference type="ARBA" id="ARBA00022552"/>
    </source>
</evidence>
<evidence type="ECO:0000313" key="6">
    <source>
        <dbReference type="EMBL" id="MBB6480490.1"/>
    </source>
</evidence>
<proteinExistence type="inferred from homology"/>